<sequence>LTFCCIWTKNPFQWTQSYLDLDIWKLNPRNTPKLIINLENIYKLGATSYDIIIPD</sequence>
<protein>
    <submittedName>
        <fullName evidence="1">2203_t:CDS:1</fullName>
    </submittedName>
</protein>
<dbReference type="OrthoDB" id="2338029at2759"/>
<feature type="non-terminal residue" evidence="1">
    <location>
        <position position="1"/>
    </location>
</feature>
<proteinExistence type="predicted"/>
<dbReference type="AlphaFoldDB" id="A0A9N9JG67"/>
<name>A0A9N9JG67_9GLOM</name>
<evidence type="ECO:0000313" key="2">
    <source>
        <dbReference type="Proteomes" id="UP000789342"/>
    </source>
</evidence>
<keyword evidence="2" id="KW-1185">Reference proteome</keyword>
<evidence type="ECO:0000313" key="1">
    <source>
        <dbReference type="EMBL" id="CAG8779024.1"/>
    </source>
</evidence>
<accession>A0A9N9JG67</accession>
<comment type="caution">
    <text evidence="1">The sequence shown here is derived from an EMBL/GenBank/DDBJ whole genome shotgun (WGS) entry which is preliminary data.</text>
</comment>
<dbReference type="EMBL" id="CAJVPV010051240">
    <property type="protein sequence ID" value="CAG8779024.1"/>
    <property type="molecule type" value="Genomic_DNA"/>
</dbReference>
<reference evidence="1" key="1">
    <citation type="submission" date="2021-06" db="EMBL/GenBank/DDBJ databases">
        <authorList>
            <person name="Kallberg Y."/>
            <person name="Tangrot J."/>
            <person name="Rosling A."/>
        </authorList>
    </citation>
    <scope>NUCLEOTIDE SEQUENCE</scope>
    <source>
        <strain evidence="1">CL551</strain>
    </source>
</reference>
<organism evidence="1 2">
    <name type="scientific">Acaulospora morrowiae</name>
    <dbReference type="NCBI Taxonomy" id="94023"/>
    <lineage>
        <taxon>Eukaryota</taxon>
        <taxon>Fungi</taxon>
        <taxon>Fungi incertae sedis</taxon>
        <taxon>Mucoromycota</taxon>
        <taxon>Glomeromycotina</taxon>
        <taxon>Glomeromycetes</taxon>
        <taxon>Diversisporales</taxon>
        <taxon>Acaulosporaceae</taxon>
        <taxon>Acaulospora</taxon>
    </lineage>
</organism>
<feature type="non-terminal residue" evidence="1">
    <location>
        <position position="55"/>
    </location>
</feature>
<gene>
    <name evidence="1" type="ORF">AMORRO_LOCUS17158</name>
</gene>
<dbReference type="Proteomes" id="UP000789342">
    <property type="component" value="Unassembled WGS sequence"/>
</dbReference>